<sequence>MPLHSSLGDRMRLHLKKKKVFFFTLDNFLFRPKRRMYFIQLDWIPSEKRSQATLVLVTSFIPHLFQEDPDSIYLKSLSLQVRSVIRIKIRTCPCFFRTLSHVCFCSPLALALSPSFFFFFFLRRSLALSPRLECSGRISAHCKLRLLGSRHSPASASRVAGTTGARHLARLVFFFCIFFFFFCFFFLYFF</sequence>
<feature type="transmembrane region" description="Helical" evidence="1">
    <location>
        <begin position="168"/>
        <end position="189"/>
    </location>
</feature>
<name>A0A5F7ZSQ2_MACMU</name>
<keyword evidence="3" id="KW-1185">Reference proteome</keyword>
<proteinExistence type="predicted"/>
<feature type="transmembrane region" description="Helical" evidence="1">
    <location>
        <begin position="99"/>
        <end position="122"/>
    </location>
</feature>
<keyword evidence="1" id="KW-1133">Transmembrane helix</keyword>
<evidence type="ECO:0000256" key="1">
    <source>
        <dbReference type="SAM" id="Phobius"/>
    </source>
</evidence>
<dbReference type="Proteomes" id="UP000006718">
    <property type="component" value="Chromosome 1"/>
</dbReference>
<organism evidence="2 3">
    <name type="scientific">Macaca mulatta</name>
    <name type="common">Rhesus macaque</name>
    <dbReference type="NCBI Taxonomy" id="9544"/>
    <lineage>
        <taxon>Eukaryota</taxon>
        <taxon>Metazoa</taxon>
        <taxon>Chordata</taxon>
        <taxon>Craniata</taxon>
        <taxon>Vertebrata</taxon>
        <taxon>Euteleostomi</taxon>
        <taxon>Mammalia</taxon>
        <taxon>Eutheria</taxon>
        <taxon>Euarchontoglires</taxon>
        <taxon>Primates</taxon>
        <taxon>Haplorrhini</taxon>
        <taxon>Catarrhini</taxon>
        <taxon>Cercopithecidae</taxon>
        <taxon>Cercopithecinae</taxon>
        <taxon>Macaca</taxon>
    </lineage>
</organism>
<dbReference type="InParanoid" id="A0A5F7ZSQ2"/>
<reference evidence="2" key="3">
    <citation type="submission" date="2025-08" db="UniProtKB">
        <authorList>
            <consortium name="Ensembl"/>
        </authorList>
    </citation>
    <scope>IDENTIFICATION</scope>
    <source>
        <strain evidence="2">17573</strain>
    </source>
</reference>
<dbReference type="STRING" id="9544.ENSMMUP00000068679"/>
<protein>
    <submittedName>
        <fullName evidence="2">MIR9-1 host</fullName>
    </submittedName>
</protein>
<dbReference type="GeneTree" id="ENSGT00940000163505"/>
<dbReference type="AlphaFoldDB" id="A0A5F7ZSQ2"/>
<dbReference type="Bgee" id="ENSMMUG00000017966">
    <property type="expression patterns" value="Expressed in Ammon's horn and 14 other cell types or tissues"/>
</dbReference>
<dbReference type="PANTHER" id="PTHR12138:SF75">
    <property type="entry name" value="SECRETED PROTEIN"/>
    <property type="match status" value="1"/>
</dbReference>
<dbReference type="Ensembl" id="ENSMMUT00000103466.1">
    <property type="protein sequence ID" value="ENSMMUP00000068679.1"/>
    <property type="gene ID" value="ENSMMUG00000017966.4"/>
</dbReference>
<dbReference type="PANTHER" id="PTHR12138">
    <property type="entry name" value="PRIMATE-EXPANDED PROTEIN FAMILY"/>
    <property type="match status" value="1"/>
</dbReference>
<keyword evidence="1" id="KW-0812">Transmembrane</keyword>
<evidence type="ECO:0000313" key="3">
    <source>
        <dbReference type="Proteomes" id="UP000006718"/>
    </source>
</evidence>
<evidence type="ECO:0000313" key="2">
    <source>
        <dbReference type="Ensembl" id="ENSMMUP00000068679.1"/>
    </source>
</evidence>
<reference evidence="3" key="1">
    <citation type="journal article" date="2007" name="Science">
        <title>Evolutionary and biomedical insights from the rhesus macaque genome.</title>
        <authorList>
            <person name="Gibbs R.A."/>
            <person name="Rogers J."/>
            <person name="Katze M.G."/>
            <person name="Bumgarner R."/>
            <person name="Weinstock G.M."/>
            <person name="Mardis E.R."/>
            <person name="Remington K.A."/>
            <person name="Strausberg R.L."/>
            <person name="Venter J.C."/>
            <person name="Wilson R.K."/>
            <person name="Batzer M.A."/>
            <person name="Bustamante C.D."/>
            <person name="Eichler E.E."/>
            <person name="Hahn M.W."/>
            <person name="Hardison R.C."/>
            <person name="Makova K.D."/>
            <person name="Miller W."/>
            <person name="Milosavljevic A."/>
            <person name="Palermo R.E."/>
            <person name="Siepel A."/>
            <person name="Sikela J.M."/>
            <person name="Attaway T."/>
            <person name="Bell S."/>
            <person name="Bernard K.E."/>
            <person name="Buhay C.J."/>
            <person name="Chandrabose M.N."/>
            <person name="Dao M."/>
            <person name="Davis C."/>
            <person name="Delehaunty K.D."/>
            <person name="Ding Y."/>
            <person name="Dinh H.H."/>
            <person name="Dugan-Rocha S."/>
            <person name="Fulton L.A."/>
            <person name="Gabisi R.A."/>
            <person name="Garner T.T."/>
            <person name="Godfrey J."/>
            <person name="Hawes A.C."/>
            <person name="Hernandez J."/>
            <person name="Hines S."/>
            <person name="Holder M."/>
            <person name="Hume J."/>
            <person name="Jhangiani S.N."/>
            <person name="Joshi V."/>
            <person name="Khan Z.M."/>
            <person name="Kirkness E.F."/>
            <person name="Cree A."/>
            <person name="Fowler R.G."/>
            <person name="Lee S."/>
            <person name="Lewis L.R."/>
            <person name="Li Z."/>
            <person name="Liu Y.-S."/>
            <person name="Moore S.M."/>
            <person name="Muzny D."/>
            <person name="Nazareth L.V."/>
            <person name="Ngo D.N."/>
            <person name="Okwuonu G.O."/>
            <person name="Pai G."/>
            <person name="Parker D."/>
            <person name="Paul H.A."/>
            <person name="Pfannkoch C."/>
            <person name="Pohl C.S."/>
            <person name="Rogers Y.-H.C."/>
            <person name="Ruiz S.J."/>
            <person name="Sabo A."/>
            <person name="Santibanez J."/>
            <person name="Schneider B.W."/>
            <person name="Smith S.M."/>
            <person name="Sodergren E."/>
            <person name="Svatek A.F."/>
            <person name="Utterback T.R."/>
            <person name="Vattathil S."/>
            <person name="Warren W."/>
            <person name="White C.S."/>
            <person name="Chinwalla A.T."/>
            <person name="Feng Y."/>
            <person name="Halpern A.L."/>
            <person name="Hillier L.W."/>
            <person name="Huang X."/>
            <person name="Minx P."/>
            <person name="Nelson J.O."/>
            <person name="Pepin K.H."/>
            <person name="Qin X."/>
            <person name="Sutton G.G."/>
            <person name="Venter E."/>
            <person name="Walenz B.P."/>
            <person name="Wallis J.W."/>
            <person name="Worley K.C."/>
            <person name="Yang S.-P."/>
            <person name="Jones S.M."/>
            <person name="Marra M.A."/>
            <person name="Rocchi M."/>
            <person name="Schein J.E."/>
            <person name="Baertsch R."/>
            <person name="Clarke L."/>
            <person name="Csuros M."/>
            <person name="Glasscock J."/>
            <person name="Harris R.A."/>
            <person name="Havlak P."/>
            <person name="Jackson A.R."/>
            <person name="Jiang H."/>
            <person name="Liu Y."/>
            <person name="Messina D.N."/>
            <person name="Shen Y."/>
            <person name="Song H.X.-Z."/>
            <person name="Wylie T."/>
            <person name="Zhang L."/>
            <person name="Birney E."/>
            <person name="Han K."/>
            <person name="Konkel M.K."/>
            <person name="Lee J."/>
            <person name="Smit A.F.A."/>
            <person name="Ullmer B."/>
            <person name="Wang H."/>
            <person name="Xing J."/>
            <person name="Burhans R."/>
            <person name="Cheng Z."/>
            <person name="Karro J.E."/>
            <person name="Ma J."/>
            <person name="Raney B."/>
            <person name="She X."/>
            <person name="Cox M.J."/>
            <person name="Demuth J.P."/>
            <person name="Dumas L.J."/>
            <person name="Han S.-G."/>
            <person name="Hopkins J."/>
            <person name="Karimpour-Fard A."/>
            <person name="Kim Y.H."/>
            <person name="Pollack J.R."/>
            <person name="Vinar T."/>
            <person name="Addo-Quaye C."/>
            <person name="Degenhardt J."/>
            <person name="Denby A."/>
            <person name="Hubisz M.J."/>
            <person name="Indap A."/>
            <person name="Kosiol C."/>
            <person name="Lahn B.T."/>
            <person name="Lawson H.A."/>
            <person name="Marklein A."/>
            <person name="Nielsen R."/>
            <person name="Vallender E.J."/>
            <person name="Clark A.G."/>
            <person name="Ferguson B."/>
            <person name="Hernandez R.D."/>
            <person name="Hirani K."/>
            <person name="Kehrer-Sawatzki H."/>
            <person name="Kolb J."/>
            <person name="Patil S."/>
            <person name="Pu L.-L."/>
            <person name="Ren Y."/>
            <person name="Smith D.G."/>
            <person name="Wheeler D.A."/>
            <person name="Schenck I."/>
            <person name="Ball E.V."/>
            <person name="Chen R."/>
            <person name="Cooper D.N."/>
            <person name="Giardine B."/>
            <person name="Hsu F."/>
            <person name="Kent W.J."/>
            <person name="Lesk A."/>
            <person name="Nelson D.L."/>
            <person name="O'brien W.E."/>
            <person name="Pruefer K."/>
            <person name="Stenson P.D."/>
            <person name="Wallace J.C."/>
            <person name="Ke H."/>
            <person name="Liu X.-M."/>
            <person name="Wang P."/>
            <person name="Xiang A.P."/>
            <person name="Yang F."/>
            <person name="Barber G.P."/>
            <person name="Haussler D."/>
            <person name="Karolchik D."/>
            <person name="Kern A.D."/>
            <person name="Kuhn R.M."/>
            <person name="Smith K.E."/>
            <person name="Zwieg A.S."/>
        </authorList>
    </citation>
    <scope>NUCLEOTIDE SEQUENCE [LARGE SCALE GENOMIC DNA]</scope>
    <source>
        <strain evidence="3">17573</strain>
    </source>
</reference>
<reference evidence="2" key="2">
    <citation type="submission" date="2019-01" db="EMBL/GenBank/DDBJ databases">
        <authorList>
            <person name="Graves T."/>
            <person name="Eichler E.E."/>
            <person name="Wilson R.K."/>
        </authorList>
    </citation>
    <scope>NUCLEOTIDE SEQUENCE [LARGE SCALE GENOMIC DNA]</scope>
    <source>
        <strain evidence="2">17573</strain>
    </source>
</reference>
<gene>
    <name evidence="2" type="primary">MIR9-1HG</name>
</gene>
<keyword evidence="1" id="KW-0472">Membrane</keyword>
<dbReference type="ExpressionAtlas" id="A0A5F7ZSQ2">
    <property type="expression patterns" value="baseline"/>
</dbReference>
<reference evidence="2" key="4">
    <citation type="submission" date="2025-09" db="UniProtKB">
        <authorList>
            <consortium name="Ensembl"/>
        </authorList>
    </citation>
    <scope>IDENTIFICATION</scope>
    <source>
        <strain evidence="2">17573</strain>
    </source>
</reference>
<dbReference type="VEuPathDB" id="HostDB:ENSMMUG00000017966"/>
<accession>A0A5F7ZSQ2</accession>